<feature type="region of interest" description="Disordered" evidence="1">
    <location>
        <begin position="36"/>
        <end position="55"/>
    </location>
</feature>
<name>A0A4Y2SGV3_ARAVE</name>
<comment type="caution">
    <text evidence="2">The sequence shown here is derived from an EMBL/GenBank/DDBJ whole genome shotgun (WGS) entry which is preliminary data.</text>
</comment>
<organism evidence="2 3">
    <name type="scientific">Araneus ventricosus</name>
    <name type="common">Orbweaver spider</name>
    <name type="synonym">Epeira ventricosa</name>
    <dbReference type="NCBI Taxonomy" id="182803"/>
    <lineage>
        <taxon>Eukaryota</taxon>
        <taxon>Metazoa</taxon>
        <taxon>Ecdysozoa</taxon>
        <taxon>Arthropoda</taxon>
        <taxon>Chelicerata</taxon>
        <taxon>Arachnida</taxon>
        <taxon>Araneae</taxon>
        <taxon>Araneomorphae</taxon>
        <taxon>Entelegynae</taxon>
        <taxon>Araneoidea</taxon>
        <taxon>Araneidae</taxon>
        <taxon>Araneus</taxon>
    </lineage>
</organism>
<evidence type="ECO:0000313" key="2">
    <source>
        <dbReference type="EMBL" id="GBN87478.1"/>
    </source>
</evidence>
<evidence type="ECO:0000256" key="1">
    <source>
        <dbReference type="SAM" id="MobiDB-lite"/>
    </source>
</evidence>
<proteinExistence type="predicted"/>
<feature type="compositionally biased region" description="Polar residues" evidence="1">
    <location>
        <begin position="40"/>
        <end position="51"/>
    </location>
</feature>
<evidence type="ECO:0000313" key="3">
    <source>
        <dbReference type="Proteomes" id="UP000499080"/>
    </source>
</evidence>
<protein>
    <submittedName>
        <fullName evidence="2">Uncharacterized protein</fullName>
    </submittedName>
</protein>
<dbReference type="EMBL" id="BGPR01021817">
    <property type="protein sequence ID" value="GBN87478.1"/>
    <property type="molecule type" value="Genomic_DNA"/>
</dbReference>
<keyword evidence="3" id="KW-1185">Reference proteome</keyword>
<dbReference type="Proteomes" id="UP000499080">
    <property type="component" value="Unassembled WGS sequence"/>
</dbReference>
<sequence length="108" mass="12440">MDRSHRNKENKPMCKNQSINSFFRVQKRLFESNKLDYTSPVPNSIQPSSPACDQDDSPYLYEIRKKQTAPKFPTNGISTSSHRAIDETPLKRSGASVKQRICVRFLCF</sequence>
<gene>
    <name evidence="2" type="ORF">AVEN_78904_1</name>
</gene>
<dbReference type="AlphaFoldDB" id="A0A4Y2SGV3"/>
<accession>A0A4Y2SGV3</accession>
<reference evidence="2 3" key="1">
    <citation type="journal article" date="2019" name="Sci. Rep.">
        <title>Orb-weaving spider Araneus ventricosus genome elucidates the spidroin gene catalogue.</title>
        <authorList>
            <person name="Kono N."/>
            <person name="Nakamura H."/>
            <person name="Ohtoshi R."/>
            <person name="Moran D.A.P."/>
            <person name="Shinohara A."/>
            <person name="Yoshida Y."/>
            <person name="Fujiwara M."/>
            <person name="Mori M."/>
            <person name="Tomita M."/>
            <person name="Arakawa K."/>
        </authorList>
    </citation>
    <scope>NUCLEOTIDE SEQUENCE [LARGE SCALE GENOMIC DNA]</scope>
</reference>